<name>A0A841J3C0_9SPHN</name>
<protein>
    <submittedName>
        <fullName evidence="2">Acyl dehydratase</fullName>
    </submittedName>
</protein>
<dbReference type="AlphaFoldDB" id="A0A841J3C0"/>
<comment type="caution">
    <text evidence="2">The sequence shown here is derived from an EMBL/GenBank/DDBJ whole genome shotgun (WGS) entry which is preliminary data.</text>
</comment>
<dbReference type="RefSeq" id="WP_184081607.1">
    <property type="nucleotide sequence ID" value="NZ_JACIJP010000006.1"/>
</dbReference>
<dbReference type="Proteomes" id="UP000552700">
    <property type="component" value="Unassembled WGS sequence"/>
</dbReference>
<evidence type="ECO:0000259" key="1">
    <source>
        <dbReference type="Pfam" id="PF01575"/>
    </source>
</evidence>
<evidence type="ECO:0000313" key="3">
    <source>
        <dbReference type="Proteomes" id="UP000552700"/>
    </source>
</evidence>
<feature type="domain" description="MaoC-like" evidence="1">
    <location>
        <begin position="26"/>
        <end position="109"/>
    </location>
</feature>
<gene>
    <name evidence="2" type="ORF">FHS92_003068</name>
</gene>
<dbReference type="Pfam" id="PF01575">
    <property type="entry name" value="MaoC_dehydratas"/>
    <property type="match status" value="1"/>
</dbReference>
<sequence>MVSPVQYVDTAALAVGDRLPDHAMGPLNRGTLALFAGASNDHVPLHIDSDFAKAAGMPDVFGHGMLSMAYLAQMITHWVPQERLRTWNVRFMAITPLYATVICRGEVTEIFTDNGERLARLSIGSWIDDATQTLGGEAIIALD</sequence>
<dbReference type="InterPro" id="IPR029069">
    <property type="entry name" value="HotDog_dom_sf"/>
</dbReference>
<dbReference type="Gene3D" id="3.10.129.10">
    <property type="entry name" value="Hotdog Thioesterase"/>
    <property type="match status" value="1"/>
</dbReference>
<reference evidence="2 3" key="1">
    <citation type="submission" date="2020-08" db="EMBL/GenBank/DDBJ databases">
        <title>Genomic Encyclopedia of Type Strains, Phase IV (KMG-IV): sequencing the most valuable type-strain genomes for metagenomic binning, comparative biology and taxonomic classification.</title>
        <authorList>
            <person name="Goeker M."/>
        </authorList>
    </citation>
    <scope>NUCLEOTIDE SEQUENCE [LARGE SCALE GENOMIC DNA]</scope>
    <source>
        <strain evidence="2 3">DSM 102255</strain>
    </source>
</reference>
<evidence type="ECO:0000313" key="2">
    <source>
        <dbReference type="EMBL" id="MBB6125307.1"/>
    </source>
</evidence>
<organism evidence="2 3">
    <name type="scientific">Sphingobium subterraneum</name>
    <dbReference type="NCBI Taxonomy" id="627688"/>
    <lineage>
        <taxon>Bacteria</taxon>
        <taxon>Pseudomonadati</taxon>
        <taxon>Pseudomonadota</taxon>
        <taxon>Alphaproteobacteria</taxon>
        <taxon>Sphingomonadales</taxon>
        <taxon>Sphingomonadaceae</taxon>
        <taxon>Sphingobium</taxon>
    </lineage>
</organism>
<dbReference type="EMBL" id="JACIJP010000006">
    <property type="protein sequence ID" value="MBB6125307.1"/>
    <property type="molecule type" value="Genomic_DNA"/>
</dbReference>
<keyword evidence="3" id="KW-1185">Reference proteome</keyword>
<dbReference type="InterPro" id="IPR002539">
    <property type="entry name" value="MaoC-like_dom"/>
</dbReference>
<dbReference type="SUPFAM" id="SSF54637">
    <property type="entry name" value="Thioesterase/thiol ester dehydrase-isomerase"/>
    <property type="match status" value="1"/>
</dbReference>
<proteinExistence type="predicted"/>
<accession>A0A841J3C0</accession>